<evidence type="ECO:0000313" key="1">
    <source>
        <dbReference type="EMBL" id="AGM11185.1"/>
    </source>
</evidence>
<gene>
    <name evidence="1" type="primary">20</name>
    <name evidence="1" type="ORF">HHTV2_20</name>
</gene>
<name>R4T8H9_9CAUD</name>
<proteinExistence type="predicted"/>
<reference evidence="1 2" key="1">
    <citation type="submission" date="2012-12" db="EMBL/GenBank/DDBJ databases">
        <authorList>
            <person name="Sencilo A."/>
            <person name="Jacobs-Sera D."/>
            <person name="Russell D.A."/>
            <person name="Ko C."/>
            <person name="Atanasova N."/>
            <person name="Osterlund E."/>
            <person name="Oksanen H.M."/>
            <person name="Bamford D.H."/>
            <person name="Hatfull G.F."/>
            <person name="Roine E."/>
            <person name="Hendrix R.W."/>
        </authorList>
    </citation>
    <scope>NUCLEOTIDE SEQUENCE [LARGE SCALE GENOMIC DNA]</scope>
</reference>
<sequence length="152" mass="17335">MTVLAVGDEKAWTYRRKRCKVVKNDVGHWCGYTQTPLRGFTDMDLYDHGGHEGLRLLEVHGGLTYGPDADGWVGFDCGHARDLCLDERGEPWGTMYEEHGREPMELRRRGSVEACEDADDCFVWRLADVKAETERLADQLILLEDFVEALES</sequence>
<organism evidence="1 2">
    <name type="scientific">Haloarcula hispanica tailed virus 2</name>
    <dbReference type="NCBI Taxonomy" id="1273751"/>
    <lineage>
        <taxon>Viruses</taxon>
        <taxon>Duplodnaviria</taxon>
        <taxon>Heunggongvirae</taxon>
        <taxon>Uroviricota</taxon>
        <taxon>Caudoviricetes</taxon>
        <taxon>Saparoviridae</taxon>
        <taxon>Halohivirus</taxon>
        <taxon>Halohivirus suolae</taxon>
        <taxon>Halohivirus HHTV2</taxon>
    </lineage>
</organism>
<accession>R4T8H9</accession>
<dbReference type="RefSeq" id="YP_008060329.1">
    <property type="nucleotide sequence ID" value="NC_021340.1"/>
</dbReference>
<protein>
    <submittedName>
        <fullName evidence="1">Uncharacterized protein</fullName>
    </submittedName>
</protein>
<dbReference type="EMBL" id="KC292024">
    <property type="protein sequence ID" value="AGM11185.1"/>
    <property type="molecule type" value="Genomic_DNA"/>
</dbReference>
<dbReference type="KEGG" id="vg:16194333"/>
<dbReference type="OrthoDB" id="31329at10239"/>
<keyword evidence="2" id="KW-1185">Reference proteome</keyword>
<dbReference type="Proteomes" id="UP000203112">
    <property type="component" value="Segment"/>
</dbReference>
<dbReference type="GeneID" id="16194333"/>
<evidence type="ECO:0000313" key="2">
    <source>
        <dbReference type="Proteomes" id="UP000203112"/>
    </source>
</evidence>